<dbReference type="PANTHER" id="PTHR46383">
    <property type="entry name" value="ASPARTATE AMINOTRANSFERASE"/>
    <property type="match status" value="1"/>
</dbReference>
<dbReference type="InterPro" id="IPR015421">
    <property type="entry name" value="PyrdxlP-dep_Trfase_major"/>
</dbReference>
<evidence type="ECO:0000256" key="6">
    <source>
        <dbReference type="ARBA" id="ARBA00022898"/>
    </source>
</evidence>
<comment type="similarity">
    <text evidence="2 7">Belongs to the class-I pyridoxal-phosphate-dependent aminotransferase family.</text>
</comment>
<dbReference type="EC" id="2.6.1.-" evidence="7"/>
<dbReference type="RefSeq" id="WP_254267378.1">
    <property type="nucleotide sequence ID" value="NZ_CP100400.1"/>
</dbReference>
<name>A0ABD5PX89_9EURY</name>
<evidence type="ECO:0000259" key="8">
    <source>
        <dbReference type="Pfam" id="PF00155"/>
    </source>
</evidence>
<dbReference type="AlphaFoldDB" id="A0ABD5PX89"/>
<dbReference type="PANTHER" id="PTHR46383:SF2">
    <property type="entry name" value="AMINOTRANSFERASE"/>
    <property type="match status" value="1"/>
</dbReference>
<keyword evidence="10" id="KW-1185">Reference proteome</keyword>
<feature type="domain" description="Aminotransferase class I/classII large" evidence="8">
    <location>
        <begin position="42"/>
        <end position="391"/>
    </location>
</feature>
<dbReference type="EMBL" id="JBHSHT010000001">
    <property type="protein sequence ID" value="MFC4823130.1"/>
    <property type="molecule type" value="Genomic_DNA"/>
</dbReference>
<dbReference type="GeneID" id="73045827"/>
<dbReference type="FunFam" id="3.40.640.10:FF:000033">
    <property type="entry name" value="Aspartate aminotransferase"/>
    <property type="match status" value="1"/>
</dbReference>
<evidence type="ECO:0000256" key="4">
    <source>
        <dbReference type="ARBA" id="ARBA00022576"/>
    </source>
</evidence>
<evidence type="ECO:0000256" key="5">
    <source>
        <dbReference type="ARBA" id="ARBA00022679"/>
    </source>
</evidence>
<dbReference type="InterPro" id="IPR004838">
    <property type="entry name" value="NHTrfase_class1_PyrdxlP-BS"/>
</dbReference>
<accession>A0ABD5PX89</accession>
<comment type="cofactor">
    <cofactor evidence="1 7">
        <name>pyridoxal 5'-phosphate</name>
        <dbReference type="ChEBI" id="CHEBI:597326"/>
    </cofactor>
</comment>
<evidence type="ECO:0000256" key="2">
    <source>
        <dbReference type="ARBA" id="ARBA00007441"/>
    </source>
</evidence>
<dbReference type="GO" id="GO:0008483">
    <property type="term" value="F:transaminase activity"/>
    <property type="evidence" value="ECO:0007669"/>
    <property type="project" value="UniProtKB-KW"/>
</dbReference>
<dbReference type="Proteomes" id="UP001595945">
    <property type="component" value="Unassembled WGS sequence"/>
</dbReference>
<dbReference type="PROSITE" id="PS00105">
    <property type="entry name" value="AA_TRANSFER_CLASS_1"/>
    <property type="match status" value="1"/>
</dbReference>
<keyword evidence="6" id="KW-0663">Pyridoxal phosphate</keyword>
<evidence type="ECO:0000256" key="1">
    <source>
        <dbReference type="ARBA" id="ARBA00001933"/>
    </source>
</evidence>
<dbReference type="InterPro" id="IPR004839">
    <property type="entry name" value="Aminotransferase_I/II_large"/>
</dbReference>
<evidence type="ECO:0000256" key="3">
    <source>
        <dbReference type="ARBA" id="ARBA00011738"/>
    </source>
</evidence>
<evidence type="ECO:0000313" key="9">
    <source>
        <dbReference type="EMBL" id="MFC4823130.1"/>
    </source>
</evidence>
<comment type="caution">
    <text evidence="9">The sequence shown here is derived from an EMBL/GenBank/DDBJ whole genome shotgun (WGS) entry which is preliminary data.</text>
</comment>
<protein>
    <recommendedName>
        <fullName evidence="7">Aminotransferase</fullName>
        <ecNumber evidence="7">2.6.1.-</ecNumber>
    </recommendedName>
</protein>
<dbReference type="Pfam" id="PF00155">
    <property type="entry name" value="Aminotran_1_2"/>
    <property type="match status" value="1"/>
</dbReference>
<proteinExistence type="inferred from homology"/>
<keyword evidence="4 7" id="KW-0032">Aminotransferase</keyword>
<organism evidence="9 10">
    <name type="scientific">Halorussus aquaticus</name>
    <dbReference type="NCBI Taxonomy" id="2953748"/>
    <lineage>
        <taxon>Archaea</taxon>
        <taxon>Methanobacteriati</taxon>
        <taxon>Methanobacteriota</taxon>
        <taxon>Stenosarchaea group</taxon>
        <taxon>Halobacteria</taxon>
        <taxon>Halobacteriales</taxon>
        <taxon>Haladaptataceae</taxon>
        <taxon>Halorussus</taxon>
    </lineage>
</organism>
<dbReference type="InterPro" id="IPR050596">
    <property type="entry name" value="AspAT/PAT-like"/>
</dbReference>
<gene>
    <name evidence="9" type="ORF">ACFO9K_02520</name>
</gene>
<dbReference type="SUPFAM" id="SSF53383">
    <property type="entry name" value="PLP-dependent transferases"/>
    <property type="match status" value="1"/>
</dbReference>
<evidence type="ECO:0000313" key="10">
    <source>
        <dbReference type="Proteomes" id="UP001595945"/>
    </source>
</evidence>
<reference evidence="9 10" key="1">
    <citation type="journal article" date="2019" name="Int. J. Syst. Evol. Microbiol.">
        <title>The Global Catalogue of Microorganisms (GCM) 10K type strain sequencing project: providing services to taxonomists for standard genome sequencing and annotation.</title>
        <authorList>
            <consortium name="The Broad Institute Genomics Platform"/>
            <consortium name="The Broad Institute Genome Sequencing Center for Infectious Disease"/>
            <person name="Wu L."/>
            <person name="Ma J."/>
        </authorList>
    </citation>
    <scope>NUCLEOTIDE SEQUENCE [LARGE SCALE GENOMIC DNA]</scope>
    <source>
        <strain evidence="9 10">XZYJ18</strain>
    </source>
</reference>
<dbReference type="InterPro" id="IPR015424">
    <property type="entry name" value="PyrdxlP-dep_Trfase"/>
</dbReference>
<keyword evidence="5 7" id="KW-0808">Transferase</keyword>
<comment type="subunit">
    <text evidence="3">Homodimer.</text>
</comment>
<sequence>MSDASQQAASARLADRTRSLERSKIRVMFGLAEEARRESDRELVRLEVGEPDFDTPDHIVDAAADAAREGATRYTENAGIPPLREAIAETMARESGVEYAPEQVTVTTGAMEALSLSMMALAGPGDEVVVPTPAWPNYVNQVQLAGATPVTVPLPADSGFDLDPERVTDRIGDDTAAVILTSPSNPTGRVYDEDDVAEVVAAAAAHDAYVVADEVYGRLTYDREFRGAASYVESPENVLTVGSCSKTYAMTGWRLGWLAGPQPVVDAVSHIGESTTACPSSVSQQAALAAFTGPQEPVAEMKAAFAERRDFVVERVAEMPVVSCPRPEGAFYAFLDVSDLPGGSFDVAKRLLSDYGVVTAPGDGFGDAGEGYLRISFANSLDRIEEGLDRIEAFVRDETES</sequence>
<evidence type="ECO:0000256" key="7">
    <source>
        <dbReference type="RuleBase" id="RU000481"/>
    </source>
</evidence>
<dbReference type="Gene3D" id="3.40.640.10">
    <property type="entry name" value="Type I PLP-dependent aspartate aminotransferase-like (Major domain)"/>
    <property type="match status" value="1"/>
</dbReference>
<dbReference type="CDD" id="cd00609">
    <property type="entry name" value="AAT_like"/>
    <property type="match status" value="1"/>
</dbReference>